<dbReference type="Pfam" id="PF01388">
    <property type="entry name" value="ARID"/>
    <property type="match status" value="1"/>
</dbReference>
<protein>
    <recommendedName>
        <fullName evidence="6">PWWP domain-containing protein</fullName>
    </recommendedName>
</protein>
<dbReference type="GO" id="GO:0005634">
    <property type="term" value="C:nucleus"/>
    <property type="evidence" value="ECO:0007669"/>
    <property type="project" value="TreeGrafter"/>
</dbReference>
<evidence type="ECO:0000256" key="1">
    <source>
        <dbReference type="SAM" id="MobiDB-lite"/>
    </source>
</evidence>
<evidence type="ECO:0008006" key="6">
    <source>
        <dbReference type="Google" id="ProtNLM"/>
    </source>
</evidence>
<dbReference type="AlphaFoldDB" id="A0AA88YPN1"/>
<evidence type="ECO:0000313" key="5">
    <source>
        <dbReference type="Proteomes" id="UP001186944"/>
    </source>
</evidence>
<dbReference type="CDD" id="cd20146">
    <property type="entry name" value="PWWP_ZCWPW2"/>
    <property type="match status" value="1"/>
</dbReference>
<dbReference type="PANTHER" id="PTHR15999:SF6">
    <property type="entry name" value="ZINC FINGER CW-TYPE PWWP DOMAIN PROTEIN 2"/>
    <property type="match status" value="1"/>
</dbReference>
<dbReference type="Proteomes" id="UP001186944">
    <property type="component" value="Unassembled WGS sequence"/>
</dbReference>
<feature type="domain" description="PWWP" evidence="2">
    <location>
        <begin position="38"/>
        <end position="92"/>
    </location>
</feature>
<dbReference type="SUPFAM" id="SSF46774">
    <property type="entry name" value="ARID-like"/>
    <property type="match status" value="1"/>
</dbReference>
<dbReference type="Gene3D" id="2.30.30.140">
    <property type="match status" value="1"/>
</dbReference>
<sequence length="361" mass="42071">MNTDPVHNTCESVEEDYQAYDRLAKRLGYKYVMSHLTEGTVVWAKMTGYCRWPAIISKDPSCDLYYMVDNEGHPSRYHVEYLGKQHSHAWIPSKLIDLYGHRAEKDNYTQKQYNKKDSKGNSKKKGKKKKRICLKAELGYKKLSVYKRSPVEAAVEEAESLLPLSPRKRLMKCTFQPKSNNTPISKSSSTSGGDIVYSYMNQQYARNTGQNSQGQKKLENTVPLKLCKKDPTVFEFKDCKLTPNKFENKTCKLGKITNLEIQRTVEKPEVCGELTKFECSHMEMKNTLVNKSKEERFKIDIEMYKRNEKAFDHDLFRFMERNGMKIKKRPVWHNTPIGLFQLFLAVYERGGYQQVIKFLSI</sequence>
<dbReference type="EMBL" id="VSWD01000005">
    <property type="protein sequence ID" value="KAK3103119.1"/>
    <property type="molecule type" value="Genomic_DNA"/>
</dbReference>
<dbReference type="PANTHER" id="PTHR15999">
    <property type="entry name" value="ZINC FINGER CW-TYPE PWWP DOMAIN PROTEIN 1"/>
    <property type="match status" value="1"/>
</dbReference>
<proteinExistence type="predicted"/>
<dbReference type="InterPro" id="IPR001606">
    <property type="entry name" value="ARID_dom"/>
</dbReference>
<gene>
    <name evidence="4" type="ORF">FSP39_016623</name>
</gene>
<dbReference type="InterPro" id="IPR000313">
    <property type="entry name" value="PWWP_dom"/>
</dbReference>
<reference evidence="4" key="1">
    <citation type="submission" date="2019-08" db="EMBL/GenBank/DDBJ databases">
        <title>The improved chromosome-level genome for the pearl oyster Pinctada fucata martensii using PacBio sequencing and Hi-C.</title>
        <authorList>
            <person name="Zheng Z."/>
        </authorList>
    </citation>
    <scope>NUCLEOTIDE SEQUENCE</scope>
    <source>
        <strain evidence="4">ZZ-2019</strain>
        <tissue evidence="4">Adductor muscle</tissue>
    </source>
</reference>
<keyword evidence="5" id="KW-1185">Reference proteome</keyword>
<dbReference type="GO" id="GO:0003677">
    <property type="term" value="F:DNA binding"/>
    <property type="evidence" value="ECO:0007669"/>
    <property type="project" value="InterPro"/>
</dbReference>
<dbReference type="PROSITE" id="PS50812">
    <property type="entry name" value="PWWP"/>
    <property type="match status" value="1"/>
</dbReference>
<feature type="domain" description="ARID" evidence="3">
    <location>
        <begin position="305"/>
        <end position="361"/>
    </location>
</feature>
<accession>A0AA88YPN1</accession>
<name>A0AA88YPN1_PINIB</name>
<dbReference type="CDD" id="cd16100">
    <property type="entry name" value="ARID"/>
    <property type="match status" value="1"/>
</dbReference>
<feature type="compositionally biased region" description="Basic residues" evidence="1">
    <location>
        <begin position="121"/>
        <end position="130"/>
    </location>
</feature>
<dbReference type="Gene3D" id="1.10.150.60">
    <property type="entry name" value="ARID DNA-binding domain"/>
    <property type="match status" value="1"/>
</dbReference>
<evidence type="ECO:0000313" key="4">
    <source>
        <dbReference type="EMBL" id="KAK3103119.1"/>
    </source>
</evidence>
<organism evidence="4 5">
    <name type="scientific">Pinctada imbricata</name>
    <name type="common">Atlantic pearl-oyster</name>
    <name type="synonym">Pinctada martensii</name>
    <dbReference type="NCBI Taxonomy" id="66713"/>
    <lineage>
        <taxon>Eukaryota</taxon>
        <taxon>Metazoa</taxon>
        <taxon>Spiralia</taxon>
        <taxon>Lophotrochozoa</taxon>
        <taxon>Mollusca</taxon>
        <taxon>Bivalvia</taxon>
        <taxon>Autobranchia</taxon>
        <taxon>Pteriomorphia</taxon>
        <taxon>Pterioida</taxon>
        <taxon>Pterioidea</taxon>
        <taxon>Pteriidae</taxon>
        <taxon>Pinctada</taxon>
    </lineage>
</organism>
<evidence type="ECO:0000259" key="2">
    <source>
        <dbReference type="PROSITE" id="PS50812"/>
    </source>
</evidence>
<dbReference type="SUPFAM" id="SSF63748">
    <property type="entry name" value="Tudor/PWWP/MBT"/>
    <property type="match status" value="1"/>
</dbReference>
<dbReference type="Pfam" id="PF00855">
    <property type="entry name" value="PWWP"/>
    <property type="match status" value="1"/>
</dbReference>
<dbReference type="InterPro" id="IPR036431">
    <property type="entry name" value="ARID_dom_sf"/>
</dbReference>
<feature type="region of interest" description="Disordered" evidence="1">
    <location>
        <begin position="107"/>
        <end position="130"/>
    </location>
</feature>
<evidence type="ECO:0000259" key="3">
    <source>
        <dbReference type="PROSITE" id="PS51011"/>
    </source>
</evidence>
<dbReference type="InterPro" id="IPR042778">
    <property type="entry name" value="ZCWPW1/ZCWPW2"/>
</dbReference>
<dbReference type="PROSITE" id="PS51011">
    <property type="entry name" value="ARID"/>
    <property type="match status" value="1"/>
</dbReference>
<comment type="caution">
    <text evidence="4">The sequence shown here is derived from an EMBL/GenBank/DDBJ whole genome shotgun (WGS) entry which is preliminary data.</text>
</comment>
<feature type="compositionally biased region" description="Basic and acidic residues" evidence="1">
    <location>
        <begin position="107"/>
        <end position="120"/>
    </location>
</feature>